<dbReference type="Gene3D" id="3.30.200.20">
    <property type="entry name" value="Phosphorylase Kinase, domain 1"/>
    <property type="match status" value="1"/>
</dbReference>
<keyword evidence="3" id="KW-0808">Transferase</keyword>
<dbReference type="EMBL" id="JAHDYR010000002">
    <property type="protein sequence ID" value="KAG9397395.1"/>
    <property type="molecule type" value="Genomic_DNA"/>
</dbReference>
<proteinExistence type="inferred from homology"/>
<feature type="domain" description="Protein kinase" evidence="7">
    <location>
        <begin position="4"/>
        <end position="301"/>
    </location>
</feature>
<evidence type="ECO:0000256" key="3">
    <source>
        <dbReference type="ARBA" id="ARBA00022679"/>
    </source>
</evidence>
<dbReference type="GO" id="GO:0005524">
    <property type="term" value="F:ATP binding"/>
    <property type="evidence" value="ECO:0007669"/>
    <property type="project" value="UniProtKB-KW"/>
</dbReference>
<dbReference type="OrthoDB" id="63265at2759"/>
<evidence type="ECO:0000256" key="6">
    <source>
        <dbReference type="ARBA" id="ARBA00022840"/>
    </source>
</evidence>
<dbReference type="InterPro" id="IPR011009">
    <property type="entry name" value="Kinase-like_dom_sf"/>
</dbReference>
<dbReference type="AlphaFoldDB" id="A0A8J6B390"/>
<name>A0A8J6B390_9EUKA</name>
<dbReference type="PROSITE" id="PS50011">
    <property type="entry name" value="PROTEIN_KINASE_DOM"/>
    <property type="match status" value="1"/>
</dbReference>
<evidence type="ECO:0000256" key="5">
    <source>
        <dbReference type="ARBA" id="ARBA00022777"/>
    </source>
</evidence>
<dbReference type="GO" id="GO:0005634">
    <property type="term" value="C:nucleus"/>
    <property type="evidence" value="ECO:0007669"/>
    <property type="project" value="TreeGrafter"/>
</dbReference>
<keyword evidence="4" id="KW-0547">Nucleotide-binding</keyword>
<dbReference type="PANTHER" id="PTHR24056">
    <property type="entry name" value="CELL DIVISION PROTEIN KINASE"/>
    <property type="match status" value="1"/>
</dbReference>
<evidence type="ECO:0000256" key="2">
    <source>
        <dbReference type="ARBA" id="ARBA00022527"/>
    </source>
</evidence>
<comment type="similarity">
    <text evidence="1">Belongs to the protein kinase superfamily. CMGC Ser/Thr protein kinase family. CDC2/CDKX subfamily.</text>
</comment>
<dbReference type="Proteomes" id="UP000717585">
    <property type="component" value="Unassembled WGS sequence"/>
</dbReference>
<protein>
    <submittedName>
        <fullName evidence="8">WD domain, G-beta repeat</fullName>
    </submittedName>
</protein>
<dbReference type="Gene3D" id="1.10.510.10">
    <property type="entry name" value="Transferase(Phosphotransferase) domain 1"/>
    <property type="match status" value="1"/>
</dbReference>
<dbReference type="Pfam" id="PF00069">
    <property type="entry name" value="Pkinase"/>
    <property type="match status" value="1"/>
</dbReference>
<evidence type="ECO:0000256" key="1">
    <source>
        <dbReference type="ARBA" id="ARBA00006485"/>
    </source>
</evidence>
<sequence length="316" mass="35165">MEKYTHVQYLTEGGFGSIYKGIRRMDSLAIVIKKLSGTSLRIEDAASPPSNTNMGPQAIQKRNSLAVFREIAILRVLDHPNIIELLDVFADEMAVCLVLPFFHTDLHNLQKARPLPLPAIRHVIRHVSAGLAYLHSRSFVHRDLKPGNILVDANGNAVITDFGHTCALDGRPLTPQPGSRWYRPPEILFGDTEYGTPADMWALGIIIVEMSTGRPPFMEDGDIPQLGTVLRFVGTPSDDNWPDARGLPDYEKICFDQSEPQSISRLIPDTDPDLADLAGRLLVGDPKRRLTAVQVMEHPFLYSGRSYLEVSRGSYV</sequence>
<reference evidence="8" key="1">
    <citation type="submission" date="2021-05" db="EMBL/GenBank/DDBJ databases">
        <title>A free-living protist that lacks canonical eukaryotic 1 DNA replication and segregation systems.</title>
        <authorList>
            <person name="Salas-Leiva D.E."/>
            <person name="Tromer E.C."/>
            <person name="Curtis B.A."/>
            <person name="Jerlstrom-Hultqvist J."/>
            <person name="Kolisko M."/>
            <person name="Yi Z."/>
            <person name="Salas-Leiva J.S."/>
            <person name="Gallot-Lavallee L."/>
            <person name="Kops G.J.P.L."/>
            <person name="Archibald J.M."/>
            <person name="Simpson A.G.B."/>
            <person name="Roger A.J."/>
        </authorList>
    </citation>
    <scope>NUCLEOTIDE SEQUENCE</scope>
    <source>
        <strain evidence="8">BICM</strain>
    </source>
</reference>
<comment type="caution">
    <text evidence="8">The sequence shown here is derived from an EMBL/GenBank/DDBJ whole genome shotgun (WGS) entry which is preliminary data.</text>
</comment>
<keyword evidence="6" id="KW-0067">ATP-binding</keyword>
<dbReference type="InterPro" id="IPR000719">
    <property type="entry name" value="Prot_kinase_dom"/>
</dbReference>
<dbReference type="InterPro" id="IPR050108">
    <property type="entry name" value="CDK"/>
</dbReference>
<dbReference type="SUPFAM" id="SSF56112">
    <property type="entry name" value="Protein kinase-like (PK-like)"/>
    <property type="match status" value="1"/>
</dbReference>
<keyword evidence="2" id="KW-0723">Serine/threonine-protein kinase</keyword>
<keyword evidence="9" id="KW-1185">Reference proteome</keyword>
<accession>A0A8J6B390</accession>
<gene>
    <name evidence="8" type="ORF">J8273_0885</name>
</gene>
<evidence type="ECO:0000256" key="4">
    <source>
        <dbReference type="ARBA" id="ARBA00022741"/>
    </source>
</evidence>
<keyword evidence="5" id="KW-0418">Kinase</keyword>
<evidence type="ECO:0000259" key="7">
    <source>
        <dbReference type="PROSITE" id="PS50011"/>
    </source>
</evidence>
<dbReference type="PROSITE" id="PS00108">
    <property type="entry name" value="PROTEIN_KINASE_ST"/>
    <property type="match status" value="1"/>
</dbReference>
<dbReference type="GO" id="GO:0004674">
    <property type="term" value="F:protein serine/threonine kinase activity"/>
    <property type="evidence" value="ECO:0007669"/>
    <property type="project" value="UniProtKB-KW"/>
</dbReference>
<dbReference type="InterPro" id="IPR008271">
    <property type="entry name" value="Ser/Thr_kinase_AS"/>
</dbReference>
<dbReference type="SMART" id="SM00220">
    <property type="entry name" value="S_TKc"/>
    <property type="match status" value="1"/>
</dbReference>
<dbReference type="FunFam" id="1.10.510.10:FF:000624">
    <property type="entry name" value="Mitogen-activated protein kinase"/>
    <property type="match status" value="1"/>
</dbReference>
<evidence type="ECO:0000313" key="9">
    <source>
        <dbReference type="Proteomes" id="UP000717585"/>
    </source>
</evidence>
<organism evidence="8 9">
    <name type="scientific">Carpediemonas membranifera</name>
    <dbReference type="NCBI Taxonomy" id="201153"/>
    <lineage>
        <taxon>Eukaryota</taxon>
        <taxon>Metamonada</taxon>
        <taxon>Carpediemonas-like organisms</taxon>
        <taxon>Carpediemonas</taxon>
    </lineage>
</organism>
<evidence type="ECO:0000313" key="8">
    <source>
        <dbReference type="EMBL" id="KAG9397395.1"/>
    </source>
</evidence>